<evidence type="ECO:0000256" key="4">
    <source>
        <dbReference type="PROSITE-ProRule" id="PRU00339"/>
    </source>
</evidence>
<keyword evidence="4" id="KW-0802">TPR repeat</keyword>
<proteinExistence type="predicted"/>
<keyword evidence="2" id="KW-0805">Transcription regulation</keyword>
<dbReference type="InterPro" id="IPR042197">
    <property type="entry name" value="Apaf_helical"/>
</dbReference>
<dbReference type="InterPro" id="IPR005158">
    <property type="entry name" value="BTAD"/>
</dbReference>
<dbReference type="InterPro" id="IPR051677">
    <property type="entry name" value="AfsR-DnrI-RedD_regulator"/>
</dbReference>
<gene>
    <name evidence="6" type="ORF">GCM10011609_88500</name>
</gene>
<organism evidence="6 7">
    <name type="scientific">Lentzea pudingi</name>
    <dbReference type="NCBI Taxonomy" id="1789439"/>
    <lineage>
        <taxon>Bacteria</taxon>
        <taxon>Bacillati</taxon>
        <taxon>Actinomycetota</taxon>
        <taxon>Actinomycetes</taxon>
        <taxon>Pseudonocardiales</taxon>
        <taxon>Pseudonocardiaceae</taxon>
        <taxon>Lentzea</taxon>
    </lineage>
</organism>
<dbReference type="Pfam" id="PF03704">
    <property type="entry name" value="BTAD"/>
    <property type="match status" value="1"/>
</dbReference>
<dbReference type="SUPFAM" id="SSF46894">
    <property type="entry name" value="C-terminal effector domain of the bipartite response regulators"/>
    <property type="match status" value="1"/>
</dbReference>
<accession>A0ABQ2IYH3</accession>
<dbReference type="CDD" id="cd15831">
    <property type="entry name" value="BTAD"/>
    <property type="match status" value="1"/>
</dbReference>
<dbReference type="Gene3D" id="1.25.40.10">
    <property type="entry name" value="Tetratricopeptide repeat domain"/>
    <property type="match status" value="2"/>
</dbReference>
<reference evidence="7" key="1">
    <citation type="journal article" date="2019" name="Int. J. Syst. Evol. Microbiol.">
        <title>The Global Catalogue of Microorganisms (GCM) 10K type strain sequencing project: providing services to taxonomists for standard genome sequencing and annotation.</title>
        <authorList>
            <consortium name="The Broad Institute Genomics Platform"/>
            <consortium name="The Broad Institute Genome Sequencing Center for Infectious Disease"/>
            <person name="Wu L."/>
            <person name="Ma J."/>
        </authorList>
    </citation>
    <scope>NUCLEOTIDE SEQUENCE [LARGE SCALE GENOMIC DNA]</scope>
    <source>
        <strain evidence="7">CGMCC 4.7319</strain>
    </source>
</reference>
<sequence length="946" mass="103471">MSEESDRDAAGPHYRILGPLHVRTSAGWEPIGPSRWRTLLAVLLARRNRTTATNYLLVELWREAVPASGVKPLQLYIGRLRRRLGDPRGERLITRPTGYELTVGRRELDADAFIELSRAGRDSLANGDARGALSLLREALDLWRGPAFSDVSTTPAIDAEIDQLAGERRTAVEARFSAELVVGASVLGELGQAVREYPLSEVLRAHQMLGLLRAGQVEQALRAYGDLRDMYRAELQIEPSASSTALFEAIRDAAEGEKVDALWRASTGIEPRPAPIQLTEPLVPRQAPPDVPTFTGRRNEIAAIRTAISSGPAAVCAIDGPGGVGKTALVVHIVHKLAAEFPDGCLYVGFRGAEQEPLDVLNRFGRTLGWADSNPSTDLDEVVARFRSLTAHRRLLVVLDNVTDEQQVRPLLTAGSGCGTLVTSRRMLTALDVTARVRLDPLPEEDALDLLAALGGAERLSAERSAAQRIVRSCEGFPLALRIVAARMSTQPHGKLTRLADRLSDEQHRLDELTSSDLAVRSSFRVSYRVVSERGGHGPSDARVFRLLGLADCGWLTVPAVSALVGMDESETERRLERLSAEHLVTALDADRYGMHDLLRIYAREHSVKVDSPADRTAALRRLADWYQATARRAARLLGLGVAASHTVSDMPWPTDAEQAGRWLKAERHNLTRLVLHLVALPDPLSALSLTRTVITFLDVWGFTEEVRKLGELCLTAARRAGDRSAEAEALNTLGMAAFRAGDVARASTLFEESLTLRRKFEDRAAVATSLNNLGLARRRLGDYRSALAHFEECLRLRQALGDRRLVMSTVDNIGLVHQSIGEYDRALAHHRQALETCRALGDRHQEALVLLNLGEAIRRTGRPAEAVAPLCAALSICREYNNRYGMGHAMLRIGDSHRDLGNSVPATAYWEEAAIILGDFSTGAATDALHARLGRTSLTTASGRL</sequence>
<feature type="repeat" description="TPR" evidence="4">
    <location>
        <begin position="768"/>
        <end position="801"/>
    </location>
</feature>
<evidence type="ECO:0000256" key="1">
    <source>
        <dbReference type="ARBA" id="ARBA00022737"/>
    </source>
</evidence>
<dbReference type="PANTHER" id="PTHR35807">
    <property type="entry name" value="TRANSCRIPTIONAL REGULATOR REDD-RELATED"/>
    <property type="match status" value="1"/>
</dbReference>
<dbReference type="InterPro" id="IPR002182">
    <property type="entry name" value="NB-ARC"/>
</dbReference>
<dbReference type="Gene3D" id="1.10.10.10">
    <property type="entry name" value="Winged helix-like DNA-binding domain superfamily/Winged helix DNA-binding domain"/>
    <property type="match status" value="1"/>
</dbReference>
<dbReference type="PROSITE" id="PS50005">
    <property type="entry name" value="TPR"/>
    <property type="match status" value="2"/>
</dbReference>
<dbReference type="Pfam" id="PF00931">
    <property type="entry name" value="NB-ARC"/>
    <property type="match status" value="1"/>
</dbReference>
<keyword evidence="1" id="KW-0677">Repeat</keyword>
<dbReference type="Gene3D" id="3.40.50.300">
    <property type="entry name" value="P-loop containing nucleotide triphosphate hydrolases"/>
    <property type="match status" value="1"/>
</dbReference>
<dbReference type="EMBL" id="BMNC01000045">
    <property type="protein sequence ID" value="GGN30604.1"/>
    <property type="molecule type" value="Genomic_DNA"/>
</dbReference>
<evidence type="ECO:0000313" key="6">
    <source>
        <dbReference type="EMBL" id="GGN30604.1"/>
    </source>
</evidence>
<feature type="repeat" description="TPR" evidence="4">
    <location>
        <begin position="728"/>
        <end position="761"/>
    </location>
</feature>
<dbReference type="Pfam" id="PF13424">
    <property type="entry name" value="TPR_12"/>
    <property type="match status" value="2"/>
</dbReference>
<dbReference type="Gene3D" id="1.10.8.430">
    <property type="entry name" value="Helical domain of apoptotic protease-activating factors"/>
    <property type="match status" value="1"/>
</dbReference>
<dbReference type="InterPro" id="IPR036388">
    <property type="entry name" value="WH-like_DNA-bd_sf"/>
</dbReference>
<feature type="domain" description="Bacterial transcriptional activator" evidence="5">
    <location>
        <begin position="108"/>
        <end position="251"/>
    </location>
</feature>
<dbReference type="InterPro" id="IPR011990">
    <property type="entry name" value="TPR-like_helical_dom_sf"/>
</dbReference>
<dbReference type="InterPro" id="IPR019734">
    <property type="entry name" value="TPR_rpt"/>
</dbReference>
<comment type="caution">
    <text evidence="6">The sequence shown here is derived from an EMBL/GenBank/DDBJ whole genome shotgun (WGS) entry which is preliminary data.</text>
</comment>
<keyword evidence="3" id="KW-0804">Transcription</keyword>
<evidence type="ECO:0000313" key="7">
    <source>
        <dbReference type="Proteomes" id="UP000597656"/>
    </source>
</evidence>
<evidence type="ECO:0000256" key="3">
    <source>
        <dbReference type="ARBA" id="ARBA00023163"/>
    </source>
</evidence>
<keyword evidence="7" id="KW-1185">Reference proteome</keyword>
<evidence type="ECO:0000256" key="2">
    <source>
        <dbReference type="ARBA" id="ARBA00023015"/>
    </source>
</evidence>
<name>A0ABQ2IYH3_9PSEU</name>
<evidence type="ECO:0000259" key="5">
    <source>
        <dbReference type="SMART" id="SM01043"/>
    </source>
</evidence>
<dbReference type="PRINTS" id="PR00364">
    <property type="entry name" value="DISEASERSIST"/>
</dbReference>
<dbReference type="SMART" id="SM01043">
    <property type="entry name" value="BTAD"/>
    <property type="match status" value="1"/>
</dbReference>
<dbReference type="SMART" id="SM00028">
    <property type="entry name" value="TPR"/>
    <property type="match status" value="5"/>
</dbReference>
<dbReference type="Proteomes" id="UP000597656">
    <property type="component" value="Unassembled WGS sequence"/>
</dbReference>
<dbReference type="InterPro" id="IPR016032">
    <property type="entry name" value="Sig_transdc_resp-reg_C-effctor"/>
</dbReference>
<dbReference type="PANTHER" id="PTHR35807:SF1">
    <property type="entry name" value="TRANSCRIPTIONAL REGULATOR REDD"/>
    <property type="match status" value="1"/>
</dbReference>
<dbReference type="SUPFAM" id="SSF48452">
    <property type="entry name" value="TPR-like"/>
    <property type="match status" value="2"/>
</dbReference>
<protein>
    <submittedName>
        <fullName evidence="6">SARP family transcriptional regulator</fullName>
    </submittedName>
</protein>
<dbReference type="SUPFAM" id="SSF52540">
    <property type="entry name" value="P-loop containing nucleoside triphosphate hydrolases"/>
    <property type="match status" value="1"/>
</dbReference>
<dbReference type="InterPro" id="IPR027417">
    <property type="entry name" value="P-loop_NTPase"/>
</dbReference>